<organism evidence="1">
    <name type="scientific">viral metagenome</name>
    <dbReference type="NCBI Taxonomy" id="1070528"/>
    <lineage>
        <taxon>unclassified sequences</taxon>
        <taxon>metagenomes</taxon>
        <taxon>organismal metagenomes</taxon>
    </lineage>
</organism>
<dbReference type="EMBL" id="MT142244">
    <property type="protein sequence ID" value="QJA76804.1"/>
    <property type="molecule type" value="Genomic_DNA"/>
</dbReference>
<dbReference type="AlphaFoldDB" id="A0A6M3K3Z0"/>
<reference evidence="1" key="1">
    <citation type="submission" date="2020-03" db="EMBL/GenBank/DDBJ databases">
        <title>The deep terrestrial virosphere.</title>
        <authorList>
            <person name="Holmfeldt K."/>
            <person name="Nilsson E."/>
            <person name="Simone D."/>
            <person name="Lopez-Fernandez M."/>
            <person name="Wu X."/>
            <person name="de Brujin I."/>
            <person name="Lundin D."/>
            <person name="Andersson A."/>
            <person name="Bertilsson S."/>
            <person name="Dopson M."/>
        </authorList>
    </citation>
    <scope>NUCLEOTIDE SEQUENCE</scope>
    <source>
        <strain evidence="1">MM415A01442</strain>
    </source>
</reference>
<sequence>MARTLDEVLLIERGMLDDATTGGTLGAEFTDAELELITQQILEEVSEHSANIVREVCLTHEDSREIDISGIENFGILYAEYPIGKSPRERRNVIPIDNDTIEIDTTLSPADADSGVLTGTVTFTAGSTAVTGSGTTFTTELAADYHIRKSTGSRWYRIASVTSATALVLAEVCRGEDGGADTASVTAYYDEEVAYLFCKKNHKLADGGTLTGTVTFTSGSTAISGAGTAFTTELVVGSRIKKSSGTNIYRVASITSNTALVLTSTCKAADNGADTVSLTIFYDKDDTTLDSDEEKAVIVGSVATAALTYINNIRTHIKEATTLLNTVDAVIVDMADRLSKAISYMTTGSAQIADERTTAETAIDGVSAGINRALDDLALGETYINKVSYGGNPESDYGVYASKELQAATELLQQAGSYMALHSTSGRYSEYAGREISLANGLLNQASGILRQVTSRLSLAGATNSYQAWANNQYAIYQRALRKIEKTPVWKEYPKD</sequence>
<accession>A0A6M3K3Z0</accession>
<gene>
    <name evidence="1" type="ORF">MM415A01442_0014</name>
</gene>
<evidence type="ECO:0000313" key="1">
    <source>
        <dbReference type="EMBL" id="QJA76804.1"/>
    </source>
</evidence>
<proteinExistence type="predicted"/>
<protein>
    <submittedName>
        <fullName evidence="1">Uncharacterized protein</fullName>
    </submittedName>
</protein>
<name>A0A6M3K3Z0_9ZZZZ</name>